<evidence type="ECO:0000313" key="2">
    <source>
        <dbReference type="EMBL" id="KUG09316.1"/>
    </source>
</evidence>
<name>A0A9X0HNN6_SOLP1</name>
<gene>
    <name evidence="2" type="ORF">ASU33_16385</name>
</gene>
<feature type="domain" description="DUF2314" evidence="1">
    <location>
        <begin position="4"/>
        <end position="89"/>
    </location>
</feature>
<dbReference type="AlphaFoldDB" id="A0A9X0HNN6"/>
<keyword evidence="3" id="KW-1185">Reference proteome</keyword>
<proteinExistence type="predicted"/>
<reference evidence="2 3" key="1">
    <citation type="submission" date="2015-11" db="EMBL/GenBank/DDBJ databases">
        <title>Solirubrum puertoriconensis gen. nov. an environmental bacteria isolated in Puerto Rico.</title>
        <authorList>
            <person name="Cuebas-Irizarry M.F."/>
            <person name="Montalvo-Rodriguez R."/>
        </authorList>
    </citation>
    <scope>NUCLEOTIDE SEQUENCE [LARGE SCALE GENOMIC DNA]</scope>
    <source>
        <strain evidence="2 3">MC1A</strain>
    </source>
</reference>
<dbReference type="Pfam" id="PF10077">
    <property type="entry name" value="DUF2314"/>
    <property type="match status" value="1"/>
</dbReference>
<dbReference type="EMBL" id="LNAL01000003">
    <property type="protein sequence ID" value="KUG09316.1"/>
    <property type="molecule type" value="Genomic_DNA"/>
</dbReference>
<evidence type="ECO:0000313" key="3">
    <source>
        <dbReference type="Proteomes" id="UP000054223"/>
    </source>
</evidence>
<sequence length="94" mass="10885">MKYGFVDGSEREYMWIGDLTVEGDSLHGKVDNEPEYIHNVVSGQLVSIHKDSIADWNYTRNNKLIGGYSIKVIKERMTPAERAEFDKSVEWKFD</sequence>
<evidence type="ECO:0000259" key="1">
    <source>
        <dbReference type="Pfam" id="PF10077"/>
    </source>
</evidence>
<dbReference type="InterPro" id="IPR018756">
    <property type="entry name" value="DUF2314"/>
</dbReference>
<accession>A0A9X0HNN6</accession>
<organism evidence="2 3">
    <name type="scientific">Solirubrum puertoriconensis</name>
    <dbReference type="NCBI Taxonomy" id="1751427"/>
    <lineage>
        <taxon>Bacteria</taxon>
        <taxon>Pseudomonadati</taxon>
        <taxon>Bacteroidota</taxon>
        <taxon>Cytophagia</taxon>
        <taxon>Cytophagales</taxon>
    </lineage>
</organism>
<dbReference type="Proteomes" id="UP000054223">
    <property type="component" value="Unassembled WGS sequence"/>
</dbReference>
<comment type="caution">
    <text evidence="2">The sequence shown here is derived from an EMBL/GenBank/DDBJ whole genome shotgun (WGS) entry which is preliminary data.</text>
</comment>
<protein>
    <recommendedName>
        <fullName evidence="1">DUF2314 domain-containing protein</fullName>
    </recommendedName>
</protein>